<evidence type="ECO:0000313" key="3">
    <source>
        <dbReference type="Proteomes" id="UP001162972"/>
    </source>
</evidence>
<name>A0AAD6P387_9ROSI</name>
<dbReference type="AlphaFoldDB" id="A0AAD6P387"/>
<evidence type="ECO:0000313" key="2">
    <source>
        <dbReference type="EMBL" id="KAJ6414386.1"/>
    </source>
</evidence>
<gene>
    <name evidence="2" type="ORF">OIU84_003393</name>
</gene>
<protein>
    <recommendedName>
        <fullName evidence="1">Reverse transcriptase Ty1/copia-type domain-containing protein</fullName>
    </recommendedName>
</protein>
<sequence>MSRWLKVKSGIGKKEKLKKTGVEIQTENEEILDDLHVEEGLSEEIDDIHVRGARPLSDIYDRCNLVASEPTNVEEAMESQTWVAAMKEELNMIEKNDTWHLVDRPRHRKVIGVKWIYKTKLNADGSINKNKARLVVKGYAQEQGIDYHDTFAPGLKDGYHQARCRYKVYLLKKALYGLKQAPRAWYSNLDEYLASLGFEKSLNEATLYVKKVDDHILIVSVYVDDLLITGDDEKFVDEFKLNMKNKFEMNELGLLAYFLGMEMNQSSEGCFVCQKQFTTKLLNKFAMENCKPR</sequence>
<dbReference type="InterPro" id="IPR043502">
    <property type="entry name" value="DNA/RNA_pol_sf"/>
</dbReference>
<dbReference type="Proteomes" id="UP001162972">
    <property type="component" value="Chromosome 3"/>
</dbReference>
<reference evidence="2 3" key="1">
    <citation type="journal article" date="2023" name="Int. J. Mol. Sci.">
        <title>De Novo Assembly and Annotation of 11 Diverse Shrub Willow (Salix) Genomes Reveals Novel Gene Organization in Sex-Linked Regions.</title>
        <authorList>
            <person name="Hyden B."/>
            <person name="Feng K."/>
            <person name="Yates T.B."/>
            <person name="Jawdy S."/>
            <person name="Cereghino C."/>
            <person name="Smart L.B."/>
            <person name="Muchero W."/>
        </authorList>
    </citation>
    <scope>NUCLEOTIDE SEQUENCE [LARGE SCALE GENOMIC DNA]</scope>
    <source>
        <tissue evidence="2">Shoot tip</tissue>
    </source>
</reference>
<dbReference type="Pfam" id="PF07727">
    <property type="entry name" value="RVT_2"/>
    <property type="match status" value="2"/>
</dbReference>
<dbReference type="InterPro" id="IPR013103">
    <property type="entry name" value="RVT_2"/>
</dbReference>
<accession>A0AAD6P387</accession>
<organism evidence="2 3">
    <name type="scientific">Salix udensis</name>
    <dbReference type="NCBI Taxonomy" id="889485"/>
    <lineage>
        <taxon>Eukaryota</taxon>
        <taxon>Viridiplantae</taxon>
        <taxon>Streptophyta</taxon>
        <taxon>Embryophyta</taxon>
        <taxon>Tracheophyta</taxon>
        <taxon>Spermatophyta</taxon>
        <taxon>Magnoliopsida</taxon>
        <taxon>eudicotyledons</taxon>
        <taxon>Gunneridae</taxon>
        <taxon>Pentapetalae</taxon>
        <taxon>rosids</taxon>
        <taxon>fabids</taxon>
        <taxon>Malpighiales</taxon>
        <taxon>Salicaceae</taxon>
        <taxon>Saliceae</taxon>
        <taxon>Salix</taxon>
    </lineage>
</organism>
<dbReference type="EMBL" id="JAPFFJ010000012">
    <property type="protein sequence ID" value="KAJ6414386.1"/>
    <property type="molecule type" value="Genomic_DNA"/>
</dbReference>
<dbReference type="SUPFAM" id="SSF56672">
    <property type="entry name" value="DNA/RNA polymerases"/>
    <property type="match status" value="1"/>
</dbReference>
<feature type="domain" description="Reverse transcriptase Ty1/copia-type" evidence="1">
    <location>
        <begin position="96"/>
        <end position="154"/>
    </location>
</feature>
<proteinExistence type="predicted"/>
<keyword evidence="3" id="KW-1185">Reference proteome</keyword>
<comment type="caution">
    <text evidence="2">The sequence shown here is derived from an EMBL/GenBank/DDBJ whole genome shotgun (WGS) entry which is preliminary data.</text>
</comment>
<feature type="domain" description="Reverse transcriptase Ty1/copia-type" evidence="1">
    <location>
        <begin position="165"/>
        <end position="292"/>
    </location>
</feature>
<evidence type="ECO:0000259" key="1">
    <source>
        <dbReference type="Pfam" id="PF07727"/>
    </source>
</evidence>